<keyword evidence="1" id="KW-1133">Transmembrane helix</keyword>
<sequence>MSTTGSDTDGADPFWREVERLRAAGVVGHSGRLREVFDYLAQRGPDAGSATQAEIAQDVFRQAEPDAEDATVRVYIHRLRKKLEDHYRTHPPQPGAPMLEIPSGIYALQLAGAEQEQSGAEQVSTHFAAPSGSAGSRALPRSWLAFAALALLAAFLGGLLLSRASAPVPNALWQPLIESDRPVLLVLGDYYLFGEIDPVRPEEGRLIRDFRVNSAEDLLRMQEADPARFGMAEDVGLNYLPFQTAFALEQVAPLLAASQKDVRVIAASELTSSMLSSHDVVYIGLLSGMGLLEEIAFAGSTLRIGDSYDEIVDRETGQIWTSDEARRLASPAFYRDYAYVARLRAPGGALVMVVASERITGLRGVGAIVAAQDIGRELSGPAAAPAFEALFQVTGQQGADLSDRLILARARQ</sequence>
<keyword evidence="1" id="KW-0812">Transmembrane</keyword>
<keyword evidence="1" id="KW-0472">Membrane</keyword>
<dbReference type="EMBL" id="JBHRST010000022">
    <property type="protein sequence ID" value="MFC3099170.1"/>
    <property type="molecule type" value="Genomic_DNA"/>
</dbReference>
<dbReference type="InterPro" id="IPR016032">
    <property type="entry name" value="Sig_transdc_resp-reg_C-effctor"/>
</dbReference>
<protein>
    <submittedName>
        <fullName evidence="2">Helix-turn-helix domain-containing protein</fullName>
    </submittedName>
</protein>
<dbReference type="RefSeq" id="WP_336924359.1">
    <property type="nucleotide sequence ID" value="NZ_JBANRO010000001.1"/>
</dbReference>
<dbReference type="InterPro" id="IPR036388">
    <property type="entry name" value="WH-like_DNA-bd_sf"/>
</dbReference>
<evidence type="ECO:0000313" key="2">
    <source>
        <dbReference type="EMBL" id="MFC3099170.1"/>
    </source>
</evidence>
<reference evidence="3" key="1">
    <citation type="journal article" date="2019" name="Int. J. Syst. Evol. Microbiol.">
        <title>The Global Catalogue of Microorganisms (GCM) 10K type strain sequencing project: providing services to taxonomists for standard genome sequencing and annotation.</title>
        <authorList>
            <consortium name="The Broad Institute Genomics Platform"/>
            <consortium name="The Broad Institute Genome Sequencing Center for Infectious Disease"/>
            <person name="Wu L."/>
            <person name="Ma J."/>
        </authorList>
    </citation>
    <scope>NUCLEOTIDE SEQUENCE [LARGE SCALE GENOMIC DNA]</scope>
    <source>
        <strain evidence="3">KCTC 52607</strain>
    </source>
</reference>
<accession>A0ABV7E8X7</accession>
<dbReference type="Gene3D" id="1.10.10.10">
    <property type="entry name" value="Winged helix-like DNA-binding domain superfamily/Winged helix DNA-binding domain"/>
    <property type="match status" value="1"/>
</dbReference>
<evidence type="ECO:0000313" key="3">
    <source>
        <dbReference type="Proteomes" id="UP001595456"/>
    </source>
</evidence>
<gene>
    <name evidence="2" type="ORF">ACFODU_15340</name>
</gene>
<keyword evidence="3" id="KW-1185">Reference proteome</keyword>
<feature type="transmembrane region" description="Helical" evidence="1">
    <location>
        <begin position="143"/>
        <end position="161"/>
    </location>
</feature>
<organism evidence="2 3">
    <name type="scientific">Alteraurantiacibacter palmitatis</name>
    <dbReference type="NCBI Taxonomy" id="2054628"/>
    <lineage>
        <taxon>Bacteria</taxon>
        <taxon>Pseudomonadati</taxon>
        <taxon>Pseudomonadota</taxon>
        <taxon>Alphaproteobacteria</taxon>
        <taxon>Sphingomonadales</taxon>
        <taxon>Erythrobacteraceae</taxon>
        <taxon>Alteraurantiacibacter</taxon>
    </lineage>
</organism>
<name>A0ABV7E8X7_9SPHN</name>
<proteinExistence type="predicted"/>
<evidence type="ECO:0000256" key="1">
    <source>
        <dbReference type="SAM" id="Phobius"/>
    </source>
</evidence>
<comment type="caution">
    <text evidence="2">The sequence shown here is derived from an EMBL/GenBank/DDBJ whole genome shotgun (WGS) entry which is preliminary data.</text>
</comment>
<dbReference type="Proteomes" id="UP001595456">
    <property type="component" value="Unassembled WGS sequence"/>
</dbReference>
<dbReference type="SUPFAM" id="SSF46894">
    <property type="entry name" value="C-terminal effector domain of the bipartite response regulators"/>
    <property type="match status" value="1"/>
</dbReference>